<proteinExistence type="inferred from homology"/>
<dbReference type="Pfam" id="PF02657">
    <property type="entry name" value="SufE"/>
    <property type="match status" value="1"/>
</dbReference>
<name>A0A2S9QFE3_9HYPH</name>
<dbReference type="PANTHER" id="PTHR43597">
    <property type="entry name" value="SULFUR ACCEPTOR PROTEIN CSDE"/>
    <property type="match status" value="1"/>
</dbReference>
<gene>
    <name evidence="3" type="ORF">C5L14_09255</name>
</gene>
<dbReference type="InterPro" id="IPR003808">
    <property type="entry name" value="Fe-S_metab-assoc_dom"/>
</dbReference>
<evidence type="ECO:0000256" key="1">
    <source>
        <dbReference type="ARBA" id="ARBA00010282"/>
    </source>
</evidence>
<accession>A0A2S9QFE3</accession>
<dbReference type="SUPFAM" id="SSF82649">
    <property type="entry name" value="SufE/NifU"/>
    <property type="match status" value="1"/>
</dbReference>
<feature type="domain" description="Fe-S metabolism associated" evidence="2">
    <location>
        <begin position="10"/>
        <end position="130"/>
    </location>
</feature>
<reference evidence="3 4" key="1">
    <citation type="submission" date="2018-02" db="EMBL/GenBank/DDBJ databases">
        <title>Whole genome sequencing of endophytic bacterium.</title>
        <authorList>
            <person name="Eedara R."/>
            <person name="Podile A.R."/>
        </authorList>
    </citation>
    <scope>NUCLEOTIDE SEQUENCE [LARGE SCALE GENOMIC DNA]</scope>
    <source>
        <strain evidence="3 4">RP1T</strain>
    </source>
</reference>
<keyword evidence="4" id="KW-1185">Reference proteome</keyword>
<sequence>MSTQDIAAIIENFEILDDWEDRYRYLIELGKTLEPLPDEARTTANKVQGCVSQVWLVTHWKEGHASFQCDSDAFIVRGLLAILVAVYSGHTASEILAIDALDVFRNLQLEEHLTPQRSNGLKSFVERIRSDARQVLVTT</sequence>
<dbReference type="PANTHER" id="PTHR43597:SF5">
    <property type="entry name" value="SUFE-LIKE PROTEIN 2, CHLOROPLASTIC"/>
    <property type="match status" value="1"/>
</dbReference>
<evidence type="ECO:0000313" key="4">
    <source>
        <dbReference type="Proteomes" id="UP000237682"/>
    </source>
</evidence>
<dbReference type="Proteomes" id="UP000237682">
    <property type="component" value="Unassembled WGS sequence"/>
</dbReference>
<comment type="similarity">
    <text evidence="1">Belongs to the SufE family.</text>
</comment>
<organism evidence="3 4">
    <name type="scientific">Labrys okinawensis</name>
    <dbReference type="NCBI Taxonomy" id="346911"/>
    <lineage>
        <taxon>Bacteria</taxon>
        <taxon>Pseudomonadati</taxon>
        <taxon>Pseudomonadota</taxon>
        <taxon>Alphaproteobacteria</taxon>
        <taxon>Hyphomicrobiales</taxon>
        <taxon>Xanthobacteraceae</taxon>
        <taxon>Labrys</taxon>
    </lineage>
</organism>
<dbReference type="OrthoDB" id="9799320at2"/>
<dbReference type="RefSeq" id="WP_105861732.1">
    <property type="nucleotide sequence ID" value="NZ_PUEJ01000003.1"/>
</dbReference>
<dbReference type="EMBL" id="PUEJ01000003">
    <property type="protein sequence ID" value="PRH88067.1"/>
    <property type="molecule type" value="Genomic_DNA"/>
</dbReference>
<dbReference type="Gene3D" id="3.90.1010.10">
    <property type="match status" value="1"/>
</dbReference>
<dbReference type="AlphaFoldDB" id="A0A2S9QFE3"/>
<comment type="caution">
    <text evidence="3">The sequence shown here is derived from an EMBL/GenBank/DDBJ whole genome shotgun (WGS) entry which is preliminary data.</text>
</comment>
<evidence type="ECO:0000259" key="2">
    <source>
        <dbReference type="Pfam" id="PF02657"/>
    </source>
</evidence>
<evidence type="ECO:0000313" key="3">
    <source>
        <dbReference type="EMBL" id="PRH88067.1"/>
    </source>
</evidence>
<protein>
    <submittedName>
        <fullName evidence="3">Cysteine desulfuration protein SufE</fullName>
    </submittedName>
</protein>